<feature type="domain" description="SET" evidence="3">
    <location>
        <begin position="3"/>
        <end position="42"/>
    </location>
</feature>
<reference evidence="4" key="1">
    <citation type="journal article" date="2019" name="bioRxiv">
        <title>The Genome of the Zebra Mussel, Dreissena polymorpha: A Resource for Invasive Species Research.</title>
        <authorList>
            <person name="McCartney M.A."/>
            <person name="Auch B."/>
            <person name="Kono T."/>
            <person name="Mallez S."/>
            <person name="Zhang Y."/>
            <person name="Obille A."/>
            <person name="Becker A."/>
            <person name="Abrahante J.E."/>
            <person name="Garbe J."/>
            <person name="Badalamenti J.P."/>
            <person name="Herman A."/>
            <person name="Mangelson H."/>
            <person name="Liachko I."/>
            <person name="Sullivan S."/>
            <person name="Sone E.D."/>
            <person name="Koren S."/>
            <person name="Silverstein K.A.T."/>
            <person name="Beckman K.B."/>
            <person name="Gohl D.M."/>
        </authorList>
    </citation>
    <scope>NUCLEOTIDE SEQUENCE</scope>
    <source>
        <strain evidence="4">Duluth1</strain>
        <tissue evidence="4">Whole animal</tissue>
    </source>
</reference>
<evidence type="ECO:0000256" key="2">
    <source>
        <dbReference type="ARBA" id="ARBA00023242"/>
    </source>
</evidence>
<gene>
    <name evidence="4" type="ORF">DPMN_011512</name>
</gene>
<dbReference type="SUPFAM" id="SSF82199">
    <property type="entry name" value="SET domain"/>
    <property type="match status" value="1"/>
</dbReference>
<proteinExistence type="predicted"/>
<reference evidence="4" key="2">
    <citation type="submission" date="2020-11" db="EMBL/GenBank/DDBJ databases">
        <authorList>
            <person name="McCartney M.A."/>
            <person name="Auch B."/>
            <person name="Kono T."/>
            <person name="Mallez S."/>
            <person name="Becker A."/>
            <person name="Gohl D.M."/>
            <person name="Silverstein K.A.T."/>
            <person name="Koren S."/>
            <person name="Bechman K.B."/>
            <person name="Herman A."/>
            <person name="Abrahante J.E."/>
            <person name="Garbe J."/>
        </authorList>
    </citation>
    <scope>NUCLEOTIDE SEQUENCE</scope>
    <source>
        <strain evidence="4">Duluth1</strain>
        <tissue evidence="4">Whole animal</tissue>
    </source>
</reference>
<dbReference type="InterPro" id="IPR046341">
    <property type="entry name" value="SET_dom_sf"/>
</dbReference>
<comment type="subcellular location">
    <subcellularLocation>
        <location evidence="1">Nucleus</location>
    </subcellularLocation>
</comment>
<dbReference type="AlphaFoldDB" id="A0A9D4N1W5"/>
<comment type="caution">
    <text evidence="4">The sequence shown here is derived from an EMBL/GenBank/DDBJ whole genome shotgun (WGS) entry which is preliminary data.</text>
</comment>
<dbReference type="EMBL" id="JAIWYP010000001">
    <property type="protein sequence ID" value="KAH3887495.1"/>
    <property type="molecule type" value="Genomic_DNA"/>
</dbReference>
<dbReference type="PANTHER" id="PTHR46024">
    <property type="entry name" value="HISTONE-LYSINE N-METHYLTRANSFERASE EGGLESS"/>
    <property type="match status" value="1"/>
</dbReference>
<organism evidence="4 5">
    <name type="scientific">Dreissena polymorpha</name>
    <name type="common">Zebra mussel</name>
    <name type="synonym">Mytilus polymorpha</name>
    <dbReference type="NCBI Taxonomy" id="45954"/>
    <lineage>
        <taxon>Eukaryota</taxon>
        <taxon>Metazoa</taxon>
        <taxon>Spiralia</taxon>
        <taxon>Lophotrochozoa</taxon>
        <taxon>Mollusca</taxon>
        <taxon>Bivalvia</taxon>
        <taxon>Autobranchia</taxon>
        <taxon>Heteroconchia</taxon>
        <taxon>Euheterodonta</taxon>
        <taxon>Imparidentia</taxon>
        <taxon>Neoheterodontei</taxon>
        <taxon>Myida</taxon>
        <taxon>Dreissenoidea</taxon>
        <taxon>Dreissenidae</taxon>
        <taxon>Dreissena</taxon>
    </lineage>
</organism>
<dbReference type="GO" id="GO:0046974">
    <property type="term" value="F:histone H3K9 methyltransferase activity"/>
    <property type="evidence" value="ECO:0007669"/>
    <property type="project" value="TreeGrafter"/>
</dbReference>
<dbReference type="GO" id="GO:0070828">
    <property type="term" value="P:heterochromatin organization"/>
    <property type="evidence" value="ECO:0007669"/>
    <property type="project" value="TreeGrafter"/>
</dbReference>
<protein>
    <recommendedName>
        <fullName evidence="3">SET domain-containing protein</fullName>
    </recommendedName>
</protein>
<evidence type="ECO:0000313" key="5">
    <source>
        <dbReference type="Proteomes" id="UP000828390"/>
    </source>
</evidence>
<sequence>MDAMSKGNIGRYLNHSCEPNAFVQNVFIDSHDLRFPWIAIFAGQFKPWKPMPEMK</sequence>
<evidence type="ECO:0000259" key="3">
    <source>
        <dbReference type="Pfam" id="PF00856"/>
    </source>
</evidence>
<evidence type="ECO:0000313" key="4">
    <source>
        <dbReference type="EMBL" id="KAH3887495.1"/>
    </source>
</evidence>
<dbReference type="Pfam" id="PF00856">
    <property type="entry name" value="SET"/>
    <property type="match status" value="1"/>
</dbReference>
<dbReference type="Proteomes" id="UP000828390">
    <property type="component" value="Unassembled WGS sequence"/>
</dbReference>
<dbReference type="PANTHER" id="PTHR46024:SF1">
    <property type="entry name" value="HISTONE-LYSINE N-METHYLTRANSFERASE EGGLESS"/>
    <property type="match status" value="1"/>
</dbReference>
<dbReference type="Gene3D" id="2.170.270.10">
    <property type="entry name" value="SET domain"/>
    <property type="match status" value="1"/>
</dbReference>
<keyword evidence="5" id="KW-1185">Reference proteome</keyword>
<keyword evidence="2" id="KW-0539">Nucleus</keyword>
<dbReference type="InterPro" id="IPR051516">
    <property type="entry name" value="SETDB_methyltransferase"/>
</dbReference>
<name>A0A9D4N1W5_DREPO</name>
<accession>A0A9D4N1W5</accession>
<dbReference type="GO" id="GO:0005634">
    <property type="term" value="C:nucleus"/>
    <property type="evidence" value="ECO:0007669"/>
    <property type="project" value="UniProtKB-SubCell"/>
</dbReference>
<dbReference type="InterPro" id="IPR001214">
    <property type="entry name" value="SET_dom"/>
</dbReference>
<evidence type="ECO:0000256" key="1">
    <source>
        <dbReference type="ARBA" id="ARBA00004123"/>
    </source>
</evidence>
<dbReference type="GO" id="GO:0010629">
    <property type="term" value="P:negative regulation of gene expression"/>
    <property type="evidence" value="ECO:0007669"/>
    <property type="project" value="TreeGrafter"/>
</dbReference>